<dbReference type="Proteomes" id="UP000183508">
    <property type="component" value="Unassembled WGS sequence"/>
</dbReference>
<feature type="region of interest" description="Disordered" evidence="1">
    <location>
        <begin position="492"/>
        <end position="533"/>
    </location>
</feature>
<evidence type="ECO:0000313" key="3">
    <source>
        <dbReference type="Proteomes" id="UP000183508"/>
    </source>
</evidence>
<dbReference type="AlphaFoldDB" id="A0A1I7IDH0"/>
<reference evidence="3" key="1">
    <citation type="submission" date="2016-10" db="EMBL/GenBank/DDBJ databases">
        <authorList>
            <person name="Varghese N."/>
        </authorList>
    </citation>
    <scope>NUCLEOTIDE SEQUENCE [LARGE SCALE GENOMIC DNA]</scope>
    <source>
        <strain evidence="3">DSM 17980</strain>
    </source>
</reference>
<feature type="region of interest" description="Disordered" evidence="1">
    <location>
        <begin position="189"/>
        <end position="214"/>
    </location>
</feature>
<feature type="region of interest" description="Disordered" evidence="1">
    <location>
        <begin position="391"/>
        <end position="439"/>
    </location>
</feature>
<accession>A0A1I7IDH0</accession>
<evidence type="ECO:0000313" key="2">
    <source>
        <dbReference type="EMBL" id="SFU70974.1"/>
    </source>
</evidence>
<feature type="compositionally biased region" description="Polar residues" evidence="1">
    <location>
        <begin position="503"/>
        <end position="514"/>
    </location>
</feature>
<evidence type="ECO:0008006" key="4">
    <source>
        <dbReference type="Google" id="ProtNLM"/>
    </source>
</evidence>
<protein>
    <recommendedName>
        <fullName evidence="4">DUF2213 domain-containing protein</fullName>
    </recommendedName>
</protein>
<dbReference type="STRING" id="392015.SAMN05421543_106153"/>
<organism evidence="2 3">
    <name type="scientific">Alicyclobacillus macrosporangiidus</name>
    <dbReference type="NCBI Taxonomy" id="392015"/>
    <lineage>
        <taxon>Bacteria</taxon>
        <taxon>Bacillati</taxon>
        <taxon>Bacillota</taxon>
        <taxon>Bacilli</taxon>
        <taxon>Bacillales</taxon>
        <taxon>Alicyclobacillaceae</taxon>
        <taxon>Alicyclobacillus</taxon>
    </lineage>
</organism>
<dbReference type="OrthoDB" id="4868388at2"/>
<dbReference type="RefSeq" id="WP_074951068.1">
    <property type="nucleotide sequence ID" value="NZ_FPBV01000006.1"/>
</dbReference>
<dbReference type="EMBL" id="FPBV01000006">
    <property type="protein sequence ID" value="SFU70974.1"/>
    <property type="molecule type" value="Genomic_DNA"/>
</dbReference>
<feature type="region of interest" description="Disordered" evidence="1">
    <location>
        <begin position="328"/>
        <end position="349"/>
    </location>
</feature>
<keyword evidence="3" id="KW-1185">Reference proteome</keyword>
<feature type="compositionally biased region" description="Basic and acidic residues" evidence="1">
    <location>
        <begin position="492"/>
        <end position="502"/>
    </location>
</feature>
<dbReference type="Pfam" id="PF09979">
    <property type="entry name" value="DUF2213"/>
    <property type="match status" value="1"/>
</dbReference>
<gene>
    <name evidence="2" type="ORF">SAMN05421543_106153</name>
</gene>
<feature type="compositionally biased region" description="Basic and acidic residues" evidence="1">
    <location>
        <begin position="520"/>
        <end position="533"/>
    </location>
</feature>
<sequence>MKAFYGSRFSPNQTMTPEGFLVAHNVPISRAGWYEYLASEIGADTTSGDRIVKVFRDPAEVFSPAAMASFEGKPLTDGHPPAGVTPDNASWYAKGAVQNVRRGTGEDNDLLLADLVVYDERLINEIRAGKREVSAGYECEYVPNGDGTYSQRNIVGNHVAVVESGRAGDRVRIRDQSPDDDAEAAAKRYGIAVKKDGHRSPPKGYPEDREDYADPVNYKYPLTGQHVQAAVEYYNHPGEREKGGYTPEELVVIGRRMVQRLGSGYELRDGRIITPRENKQKGADSRMKLKLPTRRHSRVTDVLAAIGLKQFAVDAEPDEIVDAVDAMAEERASAQEEPPKSNDEGGAPEDVKRIEALEQKVDALTEMLRKLVESKTSDAEKSPEEAIDEAIAQMEDPENTPPRTQDNAEEEESHTIDPSMVEDEAGPVAPPEERPQSGLTAVDTAYKIAALKAIKPIIAAIPDPVAKKKAADAAIAAIKGKPSTNTYAMIERANRQRARDQQTNKPTAQQTPDISQLGREWAKKYNPHYKERA</sequence>
<dbReference type="InterPro" id="IPR016913">
    <property type="entry name" value="UCP029215"/>
</dbReference>
<proteinExistence type="predicted"/>
<name>A0A1I7IDH0_9BACL</name>
<evidence type="ECO:0000256" key="1">
    <source>
        <dbReference type="SAM" id="MobiDB-lite"/>
    </source>
</evidence>